<organism evidence="2 3">
    <name type="scientific">Sedimentibacter saalensis</name>
    <dbReference type="NCBI Taxonomy" id="130788"/>
    <lineage>
        <taxon>Bacteria</taxon>
        <taxon>Bacillati</taxon>
        <taxon>Bacillota</taxon>
        <taxon>Tissierellia</taxon>
        <taxon>Sedimentibacter</taxon>
    </lineage>
</organism>
<evidence type="ECO:0000313" key="2">
    <source>
        <dbReference type="EMBL" id="TWH83434.1"/>
    </source>
</evidence>
<dbReference type="EMBL" id="VLKH01000001">
    <property type="protein sequence ID" value="TWH83434.1"/>
    <property type="molecule type" value="Genomic_DNA"/>
</dbReference>
<reference evidence="2 3" key="1">
    <citation type="submission" date="2019-07" db="EMBL/GenBank/DDBJ databases">
        <title>Genomic Encyclopedia of Type Strains, Phase I: the one thousand microbial genomes (KMG-I) project.</title>
        <authorList>
            <person name="Kyrpides N."/>
        </authorList>
    </citation>
    <scope>NUCLEOTIDE SEQUENCE [LARGE SCALE GENOMIC DNA]</scope>
    <source>
        <strain evidence="2 3">DSM 13558</strain>
    </source>
</reference>
<name>A0A562JL48_9FIRM</name>
<comment type="caution">
    <text evidence="2">The sequence shown here is derived from an EMBL/GenBank/DDBJ whole genome shotgun (WGS) entry which is preliminary data.</text>
</comment>
<dbReference type="AlphaFoldDB" id="A0A562JL48"/>
<feature type="chain" id="PRO_5022104273" description="DUF5050 domain-containing protein" evidence="1">
    <location>
        <begin position="26"/>
        <end position="570"/>
    </location>
</feature>
<accession>A0A562JL48</accession>
<keyword evidence="1" id="KW-0732">Signal</keyword>
<dbReference type="Proteomes" id="UP000315343">
    <property type="component" value="Unassembled WGS sequence"/>
</dbReference>
<evidence type="ECO:0008006" key="4">
    <source>
        <dbReference type="Google" id="ProtNLM"/>
    </source>
</evidence>
<evidence type="ECO:0000313" key="3">
    <source>
        <dbReference type="Proteomes" id="UP000315343"/>
    </source>
</evidence>
<feature type="signal peptide" evidence="1">
    <location>
        <begin position="1"/>
        <end position="25"/>
    </location>
</feature>
<gene>
    <name evidence="2" type="ORF">LY60_00041</name>
</gene>
<proteinExistence type="predicted"/>
<evidence type="ECO:0000256" key="1">
    <source>
        <dbReference type="SAM" id="SignalP"/>
    </source>
</evidence>
<dbReference type="OrthoDB" id="61520at2"/>
<keyword evidence="3" id="KW-1185">Reference proteome</keyword>
<protein>
    <recommendedName>
        <fullName evidence="4">DUF5050 domain-containing protein</fullName>
    </recommendedName>
</protein>
<sequence length="570" mass="64206">MGKRVIGLLMMIITFIMASIIPAYAADVSASVTVTLPIFNVALNNVNMDNRYSKYPLIVYKDITYFPMTYSDCRFLGLESSWRGNQEGLLIDATDITAAYCPYSTKERNNSSYKATIPTFPIKINGKLIDNSKEEYPILIFRDITYFPITWKFAVDEFGWDYSFDLNNGLSINSNNIHLLQSTVPNDRAKDTEVMAIADGYVYYVGVNGTIMQSKIVPSNNIESPGGMNEAPASKVIYQLPFNSLGDGKAYVLPWLYSEGGNAYLTFHNGGATMGTDYLFRLDSDGATLINNSRNVLKSFKDKEFQWWVGPAPGPGNLYMKTPNTINSAELTYPGWEKIGSTDYIYGWYWNINDVPGTESISEGGTGSRDCYLIDDDLYILGFDTRAAADYIKNGGIKTTTGLYQVNIKTNETRRITDQEVTGFKAEGDYIYFYNKYVELFKYKISEKIEYPIQAKLERGNNFIEQFEVLGGHIYFESGVDHGLYDSNYENIGRGVRELKLTGSDKEYVACTLSGDNELTDRIILFDNTGKKVFRSSDDSYSITVEDNKVYYFNKSTNTICIGDLSMALK</sequence>
<dbReference type="RefSeq" id="WP_145078340.1">
    <property type="nucleotide sequence ID" value="NZ_VLKH01000001.1"/>
</dbReference>